<evidence type="ECO:0000313" key="2">
    <source>
        <dbReference type="EMBL" id="GAH21233.1"/>
    </source>
</evidence>
<dbReference type="EMBL" id="BART01042195">
    <property type="protein sequence ID" value="GAH21233.1"/>
    <property type="molecule type" value="Genomic_DNA"/>
</dbReference>
<accession>X1FKC3</accession>
<feature type="region of interest" description="Disordered" evidence="1">
    <location>
        <begin position="1"/>
        <end position="39"/>
    </location>
</feature>
<reference evidence="2" key="1">
    <citation type="journal article" date="2014" name="Front. Microbiol.">
        <title>High frequency of phylogenetically diverse reductive dehalogenase-homologous genes in deep subseafloor sedimentary metagenomes.</title>
        <authorList>
            <person name="Kawai M."/>
            <person name="Futagami T."/>
            <person name="Toyoda A."/>
            <person name="Takaki Y."/>
            <person name="Nishi S."/>
            <person name="Hori S."/>
            <person name="Arai W."/>
            <person name="Tsubouchi T."/>
            <person name="Morono Y."/>
            <person name="Uchiyama I."/>
            <person name="Ito T."/>
            <person name="Fujiyama A."/>
            <person name="Inagaki F."/>
            <person name="Takami H."/>
        </authorList>
    </citation>
    <scope>NUCLEOTIDE SEQUENCE</scope>
    <source>
        <strain evidence="2">Expedition CK06-06</strain>
    </source>
</reference>
<feature type="non-terminal residue" evidence="2">
    <location>
        <position position="39"/>
    </location>
</feature>
<name>X1FKC3_9ZZZZ</name>
<proteinExistence type="predicted"/>
<evidence type="ECO:0000256" key="1">
    <source>
        <dbReference type="SAM" id="MobiDB-lite"/>
    </source>
</evidence>
<protein>
    <submittedName>
        <fullName evidence="2">Uncharacterized protein</fullName>
    </submittedName>
</protein>
<gene>
    <name evidence="2" type="ORF">S01H4_67263</name>
</gene>
<sequence>QLSPQRSQSPQSKELLPVFKETTKDTGFDFTNAGEAPWS</sequence>
<feature type="compositionally biased region" description="Low complexity" evidence="1">
    <location>
        <begin position="1"/>
        <end position="12"/>
    </location>
</feature>
<dbReference type="AlphaFoldDB" id="X1FKC3"/>
<feature type="non-terminal residue" evidence="2">
    <location>
        <position position="1"/>
    </location>
</feature>
<comment type="caution">
    <text evidence="2">The sequence shown here is derived from an EMBL/GenBank/DDBJ whole genome shotgun (WGS) entry which is preliminary data.</text>
</comment>
<organism evidence="2">
    <name type="scientific">marine sediment metagenome</name>
    <dbReference type="NCBI Taxonomy" id="412755"/>
    <lineage>
        <taxon>unclassified sequences</taxon>
        <taxon>metagenomes</taxon>
        <taxon>ecological metagenomes</taxon>
    </lineage>
</organism>